<comment type="caution">
    <text evidence="3">The sequence shown here is derived from an EMBL/GenBank/DDBJ whole genome shotgun (WGS) entry which is preliminary data.</text>
</comment>
<organism evidence="3 4">
    <name type="scientific">Povalibacter uvarum</name>
    <dbReference type="NCBI Taxonomy" id="732238"/>
    <lineage>
        <taxon>Bacteria</taxon>
        <taxon>Pseudomonadati</taxon>
        <taxon>Pseudomonadota</taxon>
        <taxon>Gammaproteobacteria</taxon>
        <taxon>Steroidobacterales</taxon>
        <taxon>Steroidobacteraceae</taxon>
        <taxon>Povalibacter</taxon>
    </lineage>
</organism>
<dbReference type="SUPFAM" id="SSF51658">
    <property type="entry name" value="Xylose isomerase-like"/>
    <property type="match status" value="1"/>
</dbReference>
<dbReference type="Pfam" id="PF01261">
    <property type="entry name" value="AP_endonuc_2"/>
    <property type="match status" value="1"/>
</dbReference>
<dbReference type="Gene3D" id="3.20.20.150">
    <property type="entry name" value="Divalent-metal-dependent TIM barrel enzymes"/>
    <property type="match status" value="1"/>
</dbReference>
<feature type="signal peptide" evidence="1">
    <location>
        <begin position="1"/>
        <end position="34"/>
    </location>
</feature>
<keyword evidence="3" id="KW-0413">Isomerase</keyword>
<evidence type="ECO:0000313" key="4">
    <source>
        <dbReference type="Proteomes" id="UP000588068"/>
    </source>
</evidence>
<reference evidence="3 4" key="1">
    <citation type="submission" date="2020-08" db="EMBL/GenBank/DDBJ databases">
        <title>Genomic Encyclopedia of Type Strains, Phase IV (KMG-IV): sequencing the most valuable type-strain genomes for metagenomic binning, comparative biology and taxonomic classification.</title>
        <authorList>
            <person name="Goeker M."/>
        </authorList>
    </citation>
    <scope>NUCLEOTIDE SEQUENCE [LARGE SCALE GENOMIC DNA]</scope>
    <source>
        <strain evidence="3 4">DSM 26723</strain>
    </source>
</reference>
<dbReference type="InterPro" id="IPR050312">
    <property type="entry name" value="IolE/XylAMocC-like"/>
</dbReference>
<dbReference type="PANTHER" id="PTHR12110:SF41">
    <property type="entry name" value="INOSOSE DEHYDRATASE"/>
    <property type="match status" value="1"/>
</dbReference>
<gene>
    <name evidence="3" type="ORF">HNQ60_000049</name>
</gene>
<dbReference type="InterPro" id="IPR036237">
    <property type="entry name" value="Xyl_isomerase-like_sf"/>
</dbReference>
<dbReference type="Proteomes" id="UP000588068">
    <property type="component" value="Unassembled WGS sequence"/>
</dbReference>
<dbReference type="InterPro" id="IPR013022">
    <property type="entry name" value="Xyl_isomerase-like_TIM-brl"/>
</dbReference>
<protein>
    <submittedName>
        <fullName evidence="3">Sugar phosphate isomerase/epimerase</fullName>
    </submittedName>
</protein>
<keyword evidence="1" id="KW-0732">Signal</keyword>
<evidence type="ECO:0000256" key="1">
    <source>
        <dbReference type="SAM" id="SignalP"/>
    </source>
</evidence>
<keyword evidence="4" id="KW-1185">Reference proteome</keyword>
<proteinExistence type="predicted"/>
<accession>A0A841HEU7</accession>
<feature type="domain" description="Xylose isomerase-like TIM barrel" evidence="2">
    <location>
        <begin position="73"/>
        <end position="313"/>
    </location>
</feature>
<evidence type="ECO:0000259" key="2">
    <source>
        <dbReference type="Pfam" id="PF01261"/>
    </source>
</evidence>
<dbReference type="RefSeq" id="WP_184329016.1">
    <property type="nucleotide sequence ID" value="NZ_JACHHZ010000001.1"/>
</dbReference>
<evidence type="ECO:0000313" key="3">
    <source>
        <dbReference type="EMBL" id="MBB6091203.1"/>
    </source>
</evidence>
<name>A0A841HEU7_9GAMM</name>
<dbReference type="PANTHER" id="PTHR12110">
    <property type="entry name" value="HYDROXYPYRUVATE ISOMERASE"/>
    <property type="match status" value="1"/>
</dbReference>
<dbReference type="PROSITE" id="PS51318">
    <property type="entry name" value="TAT"/>
    <property type="match status" value="1"/>
</dbReference>
<dbReference type="GO" id="GO:0016853">
    <property type="term" value="F:isomerase activity"/>
    <property type="evidence" value="ECO:0007669"/>
    <property type="project" value="UniProtKB-KW"/>
</dbReference>
<dbReference type="EMBL" id="JACHHZ010000001">
    <property type="protein sequence ID" value="MBB6091203.1"/>
    <property type="molecule type" value="Genomic_DNA"/>
</dbReference>
<sequence length="339" mass="36675">MTYPVLRSRRQVLAGLGVAAAAALLPAGGEQAHAAAGASTSSGPKPPSTPWVFGLQLYTLEDAPAKDLNGTLKTVADIGYRTVELPQPYGKSAAALRHAIDEVGLSCPAIHALPRASEGSWDIEGDVSRLADDVYTLGAAYVVVPAPRYSDALVEALKHPPEGGFNTTNLAELIKILKADDWKRTADLLNERAVVLARSGIRLAYHNHGFDFSPVDHGKSGFDILLERTDPKLVDFELDVGWATVGGQDIQGLFQRAQGRIRLLHLKDAQKPSRNPLDLASADVGKGIVDWREIFTLIRETKVRHLFVEQEAPWNGTTPMQAVRVAYAYLSQNFGTVKA</sequence>
<dbReference type="AlphaFoldDB" id="A0A841HEU7"/>
<feature type="chain" id="PRO_5032746267" evidence="1">
    <location>
        <begin position="35"/>
        <end position="339"/>
    </location>
</feature>
<dbReference type="InterPro" id="IPR006311">
    <property type="entry name" value="TAT_signal"/>
</dbReference>